<reference evidence="1" key="1">
    <citation type="submission" date="2018-02" db="EMBL/GenBank/DDBJ databases">
        <title>Rhizophora mucronata_Transcriptome.</title>
        <authorList>
            <person name="Meera S.P."/>
            <person name="Sreeshan A."/>
            <person name="Augustine A."/>
        </authorList>
    </citation>
    <scope>NUCLEOTIDE SEQUENCE</scope>
    <source>
        <tissue evidence="1">Leaf</tissue>
    </source>
</reference>
<dbReference type="EMBL" id="GGEC01056421">
    <property type="protein sequence ID" value="MBX36905.1"/>
    <property type="molecule type" value="Transcribed_RNA"/>
</dbReference>
<protein>
    <submittedName>
        <fullName evidence="1">Uncharacterized protein</fullName>
    </submittedName>
</protein>
<dbReference type="AlphaFoldDB" id="A0A2P2N373"/>
<organism evidence="1">
    <name type="scientific">Rhizophora mucronata</name>
    <name type="common">Asiatic mangrove</name>
    <dbReference type="NCBI Taxonomy" id="61149"/>
    <lineage>
        <taxon>Eukaryota</taxon>
        <taxon>Viridiplantae</taxon>
        <taxon>Streptophyta</taxon>
        <taxon>Embryophyta</taxon>
        <taxon>Tracheophyta</taxon>
        <taxon>Spermatophyta</taxon>
        <taxon>Magnoliopsida</taxon>
        <taxon>eudicotyledons</taxon>
        <taxon>Gunneridae</taxon>
        <taxon>Pentapetalae</taxon>
        <taxon>rosids</taxon>
        <taxon>fabids</taxon>
        <taxon>Malpighiales</taxon>
        <taxon>Rhizophoraceae</taxon>
        <taxon>Rhizophora</taxon>
    </lineage>
</organism>
<name>A0A2P2N373_RHIMU</name>
<accession>A0A2P2N373</accession>
<sequence length="28" mass="3186">MVLCHKKTSQLLAVTAFYDLALFFSIPK</sequence>
<evidence type="ECO:0000313" key="1">
    <source>
        <dbReference type="EMBL" id="MBX36905.1"/>
    </source>
</evidence>
<proteinExistence type="predicted"/>